<dbReference type="Proteomes" id="UP000663887">
    <property type="component" value="Unassembled WGS sequence"/>
</dbReference>
<feature type="region of interest" description="Disordered" evidence="1">
    <location>
        <begin position="326"/>
        <end position="352"/>
    </location>
</feature>
<dbReference type="EMBL" id="CAJNOW010009876">
    <property type="protein sequence ID" value="CAF1572288.1"/>
    <property type="molecule type" value="Genomic_DNA"/>
</dbReference>
<evidence type="ECO:0000256" key="1">
    <source>
        <dbReference type="SAM" id="MobiDB-lite"/>
    </source>
</evidence>
<dbReference type="Proteomes" id="UP000663834">
    <property type="component" value="Unassembled WGS sequence"/>
</dbReference>
<sequence>MSKMDDNHRYHPYYRTKNHHNDRRYDHDYKHQYKKSTKHYNQYSTSRRDNRNYTDLPHQHCHRNDYHCQNQIHSSKSRSYTCFSTPPQPLMSTEIPPLLPIPSPPTPPPPPLSLSLFAPPLPSSPTVVPHQRESWIRSVKKTKLNESMEQKTQYLETILRMPQQQKTLLNSSRFDRMRFADKQISTAMQATTNDSDNLDTSSFHLIGDISNHDEICTLEKVLFNNELKSQTKAADKCTTIESLPTPPSSLIECKSISHQDRQALLCSGFLIDNCDEEELPPVSPPPRSPLPRPSPDEFIEQNDEDVHEQRVMLVNELDAADAEQRQELKRQKRLHRKLQKKKKETKQSIINSEEQQIISTAPDHHKQELQSDWVIEYDINENNAMSQLTDEVRRASITMTDGDKTEKVNMILMKIKKQQEELRKLRQYVVSMLGEQPTPPQSKKKRRQNSEIDHSLLVNFINQPIPSGCWLCSGKMYAEAAIQCDDVTEQ</sequence>
<evidence type="ECO:0000313" key="4">
    <source>
        <dbReference type="EMBL" id="CAF2099179.1"/>
    </source>
</evidence>
<proteinExistence type="predicted"/>
<reference evidence="3" key="1">
    <citation type="submission" date="2021-02" db="EMBL/GenBank/DDBJ databases">
        <authorList>
            <person name="Nowell W R."/>
        </authorList>
    </citation>
    <scope>NUCLEOTIDE SEQUENCE</scope>
</reference>
<feature type="region of interest" description="Disordered" evidence="1">
    <location>
        <begin position="1"/>
        <end position="58"/>
    </location>
</feature>
<comment type="caution">
    <text evidence="3">The sequence shown here is derived from an EMBL/GenBank/DDBJ whole genome shotgun (WGS) entry which is preliminary data.</text>
</comment>
<evidence type="ECO:0000313" key="5">
    <source>
        <dbReference type="Proteomes" id="UP000663887"/>
    </source>
</evidence>
<dbReference type="EMBL" id="CAJNRE010011178">
    <property type="protein sequence ID" value="CAF2099179.1"/>
    <property type="molecule type" value="Genomic_DNA"/>
</dbReference>
<feature type="compositionally biased region" description="Basic residues" evidence="1">
    <location>
        <begin position="10"/>
        <end position="22"/>
    </location>
</feature>
<dbReference type="EMBL" id="CAJNRG010001310">
    <property type="protein sequence ID" value="CAF2032299.1"/>
    <property type="molecule type" value="Genomic_DNA"/>
</dbReference>
<dbReference type="Proteomes" id="UP000663824">
    <property type="component" value="Unassembled WGS sequence"/>
</dbReference>
<accession>A0A816N8M0</accession>
<evidence type="ECO:0000313" key="2">
    <source>
        <dbReference type="EMBL" id="CAF1572288.1"/>
    </source>
</evidence>
<gene>
    <name evidence="2" type="ORF">KQP761_LOCUS19297</name>
    <name evidence="4" type="ORF">MBJ925_LOCUS21952</name>
    <name evidence="3" type="ORF">XDN619_LOCUS5208</name>
</gene>
<feature type="compositionally biased region" description="Basic residues" evidence="1">
    <location>
        <begin position="330"/>
        <end position="344"/>
    </location>
</feature>
<dbReference type="OrthoDB" id="10047934at2759"/>
<feature type="compositionally biased region" description="Pro residues" evidence="1">
    <location>
        <begin position="281"/>
        <end position="293"/>
    </location>
</feature>
<protein>
    <submittedName>
        <fullName evidence="3">Uncharacterized protein</fullName>
    </submittedName>
</protein>
<evidence type="ECO:0000313" key="3">
    <source>
        <dbReference type="EMBL" id="CAF2032299.1"/>
    </source>
</evidence>
<dbReference type="AlphaFoldDB" id="A0A816N8M0"/>
<feature type="region of interest" description="Disordered" evidence="1">
    <location>
        <begin position="277"/>
        <end position="298"/>
    </location>
</feature>
<name>A0A816N8M0_9BILA</name>
<organism evidence="3 5">
    <name type="scientific">Rotaria magnacalcarata</name>
    <dbReference type="NCBI Taxonomy" id="392030"/>
    <lineage>
        <taxon>Eukaryota</taxon>
        <taxon>Metazoa</taxon>
        <taxon>Spiralia</taxon>
        <taxon>Gnathifera</taxon>
        <taxon>Rotifera</taxon>
        <taxon>Eurotatoria</taxon>
        <taxon>Bdelloidea</taxon>
        <taxon>Philodinida</taxon>
        <taxon>Philodinidae</taxon>
        <taxon>Rotaria</taxon>
    </lineage>
</organism>